<keyword evidence="2" id="KW-1185">Reference proteome</keyword>
<gene>
    <name evidence="1" type="ORF">NIES267_34950</name>
</gene>
<evidence type="ECO:0000313" key="1">
    <source>
        <dbReference type="EMBL" id="BAY84001.1"/>
    </source>
</evidence>
<evidence type="ECO:0000313" key="2">
    <source>
        <dbReference type="Proteomes" id="UP000218418"/>
    </source>
</evidence>
<protein>
    <submittedName>
        <fullName evidence="1">Uncharacterized protein</fullName>
    </submittedName>
</protein>
<accession>A0A1Z4LS57</accession>
<dbReference type="EMBL" id="AP018227">
    <property type="protein sequence ID" value="BAY84001.1"/>
    <property type="molecule type" value="Genomic_DNA"/>
</dbReference>
<dbReference type="OrthoDB" id="6959740at2"/>
<organism evidence="1 2">
    <name type="scientific">Calothrix parasitica NIES-267</name>
    <dbReference type="NCBI Taxonomy" id="1973488"/>
    <lineage>
        <taxon>Bacteria</taxon>
        <taxon>Bacillati</taxon>
        <taxon>Cyanobacteriota</taxon>
        <taxon>Cyanophyceae</taxon>
        <taxon>Nostocales</taxon>
        <taxon>Calotrichaceae</taxon>
        <taxon>Calothrix</taxon>
    </lineage>
</organism>
<proteinExistence type="predicted"/>
<sequence length="83" mass="9598">MAIKLDSGFEILYLSDLSYEGMTVEIQYKGQQVAQINKDKGVEQMEIDIYSQYVHPDFFSELKFPLDDFLEAVDVGREALRDL</sequence>
<reference evidence="1 2" key="1">
    <citation type="submission" date="2017-06" db="EMBL/GenBank/DDBJ databases">
        <title>Genome sequencing of cyanobaciteial culture collection at National Institute for Environmental Studies (NIES).</title>
        <authorList>
            <person name="Hirose Y."/>
            <person name="Shimura Y."/>
            <person name="Fujisawa T."/>
            <person name="Nakamura Y."/>
            <person name="Kawachi M."/>
        </authorList>
    </citation>
    <scope>NUCLEOTIDE SEQUENCE [LARGE SCALE GENOMIC DNA]</scope>
    <source>
        <strain evidence="1 2">NIES-267</strain>
    </source>
</reference>
<name>A0A1Z4LS57_9CYAN</name>
<dbReference type="AlphaFoldDB" id="A0A1Z4LS57"/>
<dbReference type="Proteomes" id="UP000218418">
    <property type="component" value="Chromosome"/>
</dbReference>